<evidence type="ECO:0000313" key="2">
    <source>
        <dbReference type="Proteomes" id="UP000003643"/>
    </source>
</evidence>
<sequence length="250" mass="28929">MKKLTITMLHILPNRVRLKLSAPIKDIKSFYSNIKNNLKNLEMKYNRQLKTVTLNFSPDEIFLQEIIYRTAISFSIENGLLPVKLIEENPYKSISPLSMYALASILVSSLNGLINKKDTKLQNSMNIFSMGLTVGSVLEHAYGEVKKRGMFDIEILPAMYLLKSFFTGQKLSSVLIMWLTTFGRHLTVSHNMTKLVKVFRMKTEKGYQYTATIVDDNSIQNFSDFIHHVFFRKHSDYCQFNEKYVTLSKN</sequence>
<dbReference type="Proteomes" id="UP000003643">
    <property type="component" value="Unassembled WGS sequence"/>
</dbReference>
<dbReference type="AlphaFoldDB" id="D5RD39"/>
<evidence type="ECO:0000313" key="1">
    <source>
        <dbReference type="EMBL" id="EFG95271.1"/>
    </source>
</evidence>
<name>D5RD39_FUSN2</name>
<dbReference type="RefSeq" id="WP_005903161.1">
    <property type="nucleotide sequence ID" value="NZ_ADVK01000030.1"/>
</dbReference>
<dbReference type="EMBL" id="ADVK01000030">
    <property type="protein sequence ID" value="EFG95271.1"/>
    <property type="molecule type" value="Genomic_DNA"/>
</dbReference>
<organism evidence="1 2">
    <name type="scientific">Fusobacterium nucleatum subsp. nucleatum (strain ATCC 23726 / VPI 4351)</name>
    <dbReference type="NCBI Taxonomy" id="525283"/>
    <lineage>
        <taxon>Bacteria</taxon>
        <taxon>Fusobacteriati</taxon>
        <taxon>Fusobacteriota</taxon>
        <taxon>Fusobacteriia</taxon>
        <taxon>Fusobacteriales</taxon>
        <taxon>Fusobacteriaceae</taxon>
        <taxon>Fusobacterium</taxon>
    </lineage>
</organism>
<reference evidence="1 2" key="1">
    <citation type="submission" date="2010-04" db="EMBL/GenBank/DDBJ databases">
        <authorList>
            <person name="Qin X."/>
            <person name="Bachman B."/>
            <person name="Battles P."/>
            <person name="Bell A."/>
            <person name="Bess C."/>
            <person name="Bickham C."/>
            <person name="Chaboub L."/>
            <person name="Chen D."/>
            <person name="Coyle M."/>
            <person name="Deiros D.R."/>
            <person name="Dinh H."/>
            <person name="Forbes L."/>
            <person name="Fowler G."/>
            <person name="Francisco L."/>
            <person name="Fu Q."/>
            <person name="Gubbala S."/>
            <person name="Hale W."/>
            <person name="Han Y."/>
            <person name="Hemphill L."/>
            <person name="Highlander S.K."/>
            <person name="Hirani K."/>
            <person name="Hogues M."/>
            <person name="Jackson L."/>
            <person name="Jakkamsetti A."/>
            <person name="Javaid M."/>
            <person name="Jiang H."/>
            <person name="Korchina V."/>
            <person name="Kovar C."/>
            <person name="Lara F."/>
            <person name="Lee S."/>
            <person name="Mata R."/>
            <person name="Mathew T."/>
            <person name="Moen C."/>
            <person name="Morales K."/>
            <person name="Munidasa M."/>
            <person name="Nazareth L."/>
            <person name="Ngo R."/>
            <person name="Nguyen L."/>
            <person name="Okwuonu G."/>
            <person name="Ongeri F."/>
            <person name="Patil S."/>
            <person name="Petrosino J."/>
            <person name="Pham C."/>
            <person name="Pham P."/>
            <person name="Pu L.-L."/>
            <person name="Puazo M."/>
            <person name="Raj R."/>
            <person name="Reid J."/>
            <person name="Rouhana J."/>
            <person name="Saada N."/>
            <person name="Shang Y."/>
            <person name="Simmons D."/>
            <person name="Thornton R."/>
            <person name="Warren J."/>
            <person name="Weissenberger G."/>
            <person name="Zhang J."/>
            <person name="Zhang L."/>
            <person name="Zhou C."/>
            <person name="Zhu D."/>
            <person name="Muzny D."/>
            <person name="Worley K."/>
            <person name="Gibbs R."/>
        </authorList>
    </citation>
    <scope>NUCLEOTIDE SEQUENCE [LARGE SCALE GENOMIC DNA]</scope>
    <source>
        <strain evidence="2">ATCC 23726 / VPI 4351</strain>
    </source>
</reference>
<gene>
    <name evidence="1" type="ORF">HMPREF0397_1124</name>
</gene>
<comment type="caution">
    <text evidence="1">The sequence shown here is derived from an EMBL/GenBank/DDBJ whole genome shotgun (WGS) entry which is preliminary data.</text>
</comment>
<accession>D5RD39</accession>
<proteinExistence type="predicted"/>
<protein>
    <submittedName>
        <fullName evidence="1">Uncharacterized protein</fullName>
    </submittedName>
</protein>